<gene>
    <name evidence="2" type="ORF">QP355_03385</name>
</gene>
<reference evidence="2 3" key="1">
    <citation type="submission" date="2023-05" db="EMBL/GenBank/DDBJ databases">
        <title>Cataloging the Phylogenetic Diversity of Human Bladder Bacteria.</title>
        <authorList>
            <person name="Du J."/>
        </authorList>
    </citation>
    <scope>NUCLEOTIDE SEQUENCE [LARGE SCALE GENOMIC DNA]</scope>
    <source>
        <strain evidence="2 3">UMB6972</strain>
    </source>
</reference>
<evidence type="ECO:0000256" key="1">
    <source>
        <dbReference type="SAM" id="Phobius"/>
    </source>
</evidence>
<accession>A0ABD4ZFN4</accession>
<dbReference type="AlphaFoldDB" id="A0ABD4ZFN4"/>
<feature type="transmembrane region" description="Helical" evidence="1">
    <location>
        <begin position="28"/>
        <end position="53"/>
    </location>
</feature>
<evidence type="ECO:0000313" key="3">
    <source>
        <dbReference type="Proteomes" id="UP001238969"/>
    </source>
</evidence>
<dbReference type="Proteomes" id="UP001238969">
    <property type="component" value="Unassembled WGS sequence"/>
</dbReference>
<comment type="caution">
    <text evidence="2">The sequence shown here is derived from an EMBL/GenBank/DDBJ whole genome shotgun (WGS) entry which is preliminary data.</text>
</comment>
<evidence type="ECO:0000313" key="2">
    <source>
        <dbReference type="EMBL" id="MDK6861685.1"/>
    </source>
</evidence>
<keyword evidence="1" id="KW-0812">Transmembrane</keyword>
<organism evidence="2 3">
    <name type="scientific">Gardnerella vaginalis</name>
    <dbReference type="NCBI Taxonomy" id="2702"/>
    <lineage>
        <taxon>Bacteria</taxon>
        <taxon>Bacillati</taxon>
        <taxon>Actinomycetota</taxon>
        <taxon>Actinomycetes</taxon>
        <taxon>Bifidobacteriales</taxon>
        <taxon>Bifidobacteriaceae</taxon>
        <taxon>Gardnerella</taxon>
    </lineage>
</organism>
<proteinExistence type="predicted"/>
<keyword evidence="1" id="KW-0472">Membrane</keyword>
<name>A0ABD4ZFN4_GARVA</name>
<dbReference type="RefSeq" id="WP_285064475.1">
    <property type="nucleotide sequence ID" value="NZ_JASOLZ010000004.1"/>
</dbReference>
<protein>
    <submittedName>
        <fullName evidence="2">Uncharacterized protein</fullName>
    </submittedName>
</protein>
<keyword evidence="1" id="KW-1133">Transmembrane helix</keyword>
<feature type="transmembrane region" description="Helical" evidence="1">
    <location>
        <begin position="65"/>
        <end position="88"/>
    </location>
</feature>
<dbReference type="EMBL" id="JASOLZ010000004">
    <property type="protein sequence ID" value="MDK6861685.1"/>
    <property type="molecule type" value="Genomic_DNA"/>
</dbReference>
<sequence>MFTLFALCILIILLDCFARHSRVLCFLWFFVCFLGCFWFCVGGCGGLLLFFACFRHADVLACFQWFCGVCLVLVCVLVGFGVSLSLAAQRGWFSSVEVDEPAGVVVV</sequence>